<proteinExistence type="inferred from homology"/>
<dbReference type="GO" id="GO:0009686">
    <property type="term" value="P:gibberellin biosynthetic process"/>
    <property type="evidence" value="ECO:0007669"/>
    <property type="project" value="UniProtKB-ARBA"/>
</dbReference>
<dbReference type="EC" id="1.14.11.15" evidence="9"/>
<reference evidence="12 13" key="1">
    <citation type="submission" date="2024-08" db="EMBL/GenBank/DDBJ databases">
        <title>Insights into the chromosomal genome structure of Flemingia macrophylla.</title>
        <authorList>
            <person name="Ding Y."/>
            <person name="Zhao Y."/>
            <person name="Bi W."/>
            <person name="Wu M."/>
            <person name="Zhao G."/>
            <person name="Gong Y."/>
            <person name="Li W."/>
            <person name="Zhang P."/>
        </authorList>
    </citation>
    <scope>NUCLEOTIDE SEQUENCE [LARGE SCALE GENOMIC DNA]</scope>
    <source>
        <strain evidence="12">DYQJB</strain>
        <tissue evidence="12">Leaf</tissue>
    </source>
</reference>
<keyword evidence="4" id="KW-0223">Dioxygenase</keyword>
<dbReference type="InterPro" id="IPR005123">
    <property type="entry name" value="Oxoglu/Fe-dep_dioxygenase_dom"/>
</dbReference>
<feature type="domain" description="Fe2OG dioxygenase" evidence="11">
    <location>
        <begin position="204"/>
        <end position="305"/>
    </location>
</feature>
<dbReference type="Pfam" id="PF03171">
    <property type="entry name" value="2OG-FeII_Oxy"/>
    <property type="match status" value="1"/>
</dbReference>
<dbReference type="GO" id="GO:0046872">
    <property type="term" value="F:metal ion binding"/>
    <property type="evidence" value="ECO:0007669"/>
    <property type="project" value="UniProtKB-KW"/>
</dbReference>
<dbReference type="InterPro" id="IPR027443">
    <property type="entry name" value="IPNS-like_sf"/>
</dbReference>
<dbReference type="PROSITE" id="PS51471">
    <property type="entry name" value="FE2OG_OXY"/>
    <property type="match status" value="1"/>
</dbReference>
<evidence type="ECO:0000256" key="3">
    <source>
        <dbReference type="ARBA" id="ARBA00022723"/>
    </source>
</evidence>
<dbReference type="Gene3D" id="2.60.120.330">
    <property type="entry name" value="B-lactam Antibiotic, Isopenicillin N Synthase, Chain"/>
    <property type="match status" value="1"/>
</dbReference>
<evidence type="ECO:0000256" key="6">
    <source>
        <dbReference type="ARBA" id="ARBA00023004"/>
    </source>
</evidence>
<evidence type="ECO:0000256" key="9">
    <source>
        <dbReference type="ARBA" id="ARBA00066695"/>
    </source>
</evidence>
<evidence type="ECO:0000256" key="2">
    <source>
        <dbReference type="ARBA" id="ARBA00004972"/>
    </source>
</evidence>
<name>A0ABD1MR61_9FABA</name>
<evidence type="ECO:0000256" key="4">
    <source>
        <dbReference type="ARBA" id="ARBA00022964"/>
    </source>
</evidence>
<dbReference type="FunFam" id="2.60.120.330:FF:000013">
    <property type="entry name" value="Gibberellin 3-beta-dioxygenase 1"/>
    <property type="match status" value="1"/>
</dbReference>
<protein>
    <recommendedName>
        <fullName evidence="9">gibberellin 3beta-dioxygenase</fullName>
        <ecNumber evidence="9">1.14.11.15</ecNumber>
    </recommendedName>
</protein>
<comment type="pathway">
    <text evidence="7">Plant hormone biosynthesis; gibberellin biosynthesis.</text>
</comment>
<evidence type="ECO:0000256" key="1">
    <source>
        <dbReference type="ARBA" id="ARBA00001961"/>
    </source>
</evidence>
<dbReference type="InterPro" id="IPR050231">
    <property type="entry name" value="Iron_ascorbate_oxido_reductase"/>
</dbReference>
<evidence type="ECO:0000313" key="12">
    <source>
        <dbReference type="EMBL" id="KAL2338310.1"/>
    </source>
</evidence>
<dbReference type="InterPro" id="IPR026992">
    <property type="entry name" value="DIOX_N"/>
</dbReference>
<comment type="similarity">
    <text evidence="8">Belongs to the iron/ascorbate-dependent oxidoreductase family. GA3OX subfamily.</text>
</comment>
<dbReference type="PANTHER" id="PTHR47990">
    <property type="entry name" value="2-OXOGLUTARATE (2OG) AND FE(II)-DEPENDENT OXYGENASE SUPERFAMILY PROTEIN-RELATED"/>
    <property type="match status" value="1"/>
</dbReference>
<keyword evidence="5 10" id="KW-0560">Oxidoreductase</keyword>
<evidence type="ECO:0000259" key="11">
    <source>
        <dbReference type="PROSITE" id="PS51471"/>
    </source>
</evidence>
<keyword evidence="3 10" id="KW-0479">Metal-binding</keyword>
<gene>
    <name evidence="12" type="ORF">Fmac_012756</name>
</gene>
<comment type="cofactor">
    <cofactor evidence="1">
        <name>L-ascorbate</name>
        <dbReference type="ChEBI" id="CHEBI:38290"/>
    </cofactor>
</comment>
<keyword evidence="13" id="KW-1185">Reference proteome</keyword>
<dbReference type="Proteomes" id="UP001603857">
    <property type="component" value="Unassembled WGS sequence"/>
</dbReference>
<evidence type="ECO:0000256" key="10">
    <source>
        <dbReference type="RuleBase" id="RU003682"/>
    </source>
</evidence>
<evidence type="ECO:0000256" key="7">
    <source>
        <dbReference type="ARBA" id="ARBA00037909"/>
    </source>
</evidence>
<comment type="pathway">
    <text evidence="2">Hormone biosynthesis.</text>
</comment>
<organism evidence="12 13">
    <name type="scientific">Flemingia macrophylla</name>
    <dbReference type="NCBI Taxonomy" id="520843"/>
    <lineage>
        <taxon>Eukaryota</taxon>
        <taxon>Viridiplantae</taxon>
        <taxon>Streptophyta</taxon>
        <taxon>Embryophyta</taxon>
        <taxon>Tracheophyta</taxon>
        <taxon>Spermatophyta</taxon>
        <taxon>Magnoliopsida</taxon>
        <taxon>eudicotyledons</taxon>
        <taxon>Gunneridae</taxon>
        <taxon>Pentapetalae</taxon>
        <taxon>rosids</taxon>
        <taxon>fabids</taxon>
        <taxon>Fabales</taxon>
        <taxon>Fabaceae</taxon>
        <taxon>Papilionoideae</taxon>
        <taxon>50 kb inversion clade</taxon>
        <taxon>NPAAA clade</taxon>
        <taxon>indigoferoid/millettioid clade</taxon>
        <taxon>Phaseoleae</taxon>
        <taxon>Flemingia</taxon>
    </lineage>
</organism>
<sequence length="354" mass="39700">MDPSPVKKLAYKSNPNGLDNQAPIDLRNIQSVPEAHTWEKPEPHTITMESIPVIDITDPNAKLLIGEACEKWGAFQAINHGIPSHLFDKAEAETFRLFNLPHDHKLRVLRGPDDVLGYGIPRIQRYFPKFMWSEGFTIEGSPAQHASELWPDQPHIQTAFCTTMEECQKEMKRATESVMELIFGALGLGPKDEKWPKSKMGDNKAQALLALNSYPMCPEPDRAMGLGPHTDTSFVTVVHQSSCTGLQLLKEGVGWVPVKPVRGALVVNVGDLLHILSNGRFHSVFHRAVVNNEKHRVSIAYVYGPPSDVKIAPAPTMIDQEHPPLYSPVTWNHYIYAKSIHHNNALEYVKHRVQ</sequence>
<dbReference type="EMBL" id="JBGMDY010000004">
    <property type="protein sequence ID" value="KAL2338310.1"/>
    <property type="molecule type" value="Genomic_DNA"/>
</dbReference>
<dbReference type="PRINTS" id="PR00682">
    <property type="entry name" value="IPNSYNTHASE"/>
</dbReference>
<dbReference type="AlphaFoldDB" id="A0ABD1MR61"/>
<evidence type="ECO:0000256" key="5">
    <source>
        <dbReference type="ARBA" id="ARBA00023002"/>
    </source>
</evidence>
<keyword evidence="6 10" id="KW-0408">Iron</keyword>
<dbReference type="SUPFAM" id="SSF51197">
    <property type="entry name" value="Clavaminate synthase-like"/>
    <property type="match status" value="1"/>
</dbReference>
<dbReference type="Pfam" id="PF14226">
    <property type="entry name" value="DIOX_N"/>
    <property type="match status" value="1"/>
</dbReference>
<comment type="caution">
    <text evidence="12">The sequence shown here is derived from an EMBL/GenBank/DDBJ whole genome shotgun (WGS) entry which is preliminary data.</text>
</comment>
<dbReference type="GO" id="GO:0016707">
    <property type="term" value="F:gibberellin 3-beta-dioxygenase activity"/>
    <property type="evidence" value="ECO:0007669"/>
    <property type="project" value="UniProtKB-EC"/>
</dbReference>
<accession>A0ABD1MR61</accession>
<dbReference type="InterPro" id="IPR044861">
    <property type="entry name" value="IPNS-like_FE2OG_OXY"/>
</dbReference>
<evidence type="ECO:0000313" key="13">
    <source>
        <dbReference type="Proteomes" id="UP001603857"/>
    </source>
</evidence>
<evidence type="ECO:0000256" key="8">
    <source>
        <dbReference type="ARBA" id="ARBA00061560"/>
    </source>
</evidence>